<protein>
    <recommendedName>
        <fullName evidence="3">Kinase</fullName>
    </recommendedName>
</protein>
<dbReference type="Proteomes" id="UP000036850">
    <property type="component" value="Unassembled WGS sequence"/>
</dbReference>
<comment type="caution">
    <text evidence="1">The sequence shown here is derived from an EMBL/GenBank/DDBJ whole genome shotgun (WGS) entry which is preliminary data.</text>
</comment>
<name>A0A0L0EQE6_9GAMM</name>
<dbReference type="SUPFAM" id="SSF52540">
    <property type="entry name" value="P-loop containing nucleoside triphosphate hydrolases"/>
    <property type="match status" value="1"/>
</dbReference>
<dbReference type="Gene3D" id="3.40.50.300">
    <property type="entry name" value="P-loop containing nucleotide triphosphate hydrolases"/>
    <property type="match status" value="1"/>
</dbReference>
<proteinExistence type="predicted"/>
<evidence type="ECO:0000313" key="2">
    <source>
        <dbReference type="Proteomes" id="UP000036850"/>
    </source>
</evidence>
<gene>
    <name evidence="1" type="ORF">AC626_15900</name>
</gene>
<evidence type="ECO:0008006" key="3">
    <source>
        <dbReference type="Google" id="ProtNLM"/>
    </source>
</evidence>
<dbReference type="AlphaFoldDB" id="A0A0L0EQE6"/>
<dbReference type="EMBL" id="LFZX01000133">
    <property type="protein sequence ID" value="KNC66616.1"/>
    <property type="molecule type" value="Genomic_DNA"/>
</dbReference>
<sequence>MNDAFVIAPRQRQFCREHGLTEQYIQSLVPVARWLAKQVAQQTPLCLGISGSQGSGKSTLAEYLKTELRQHGLRTDSVSLDDFYLSRSQRAQRAADIHPLFQTRGVPGTHNTALAEEVLARFRARQPLILPRFDKSMDEPFAPELWTHTHTLDVLILEGWCLGVEAQSAEQLRCPVNQLEQSQDPDGRYRHAVNQFLKADYHSLFRQVDKLIFLDAGCFSHVARWRFEQEQKLSLSGAQSRRMSQQEVTHFVQFFQRLTQWGLETLPAQCDINLQLSPQRDIAASTEIHN</sequence>
<reference evidence="2" key="1">
    <citation type="submission" date="2015-07" db="EMBL/GenBank/DDBJ databases">
        <title>Draft genome sequence of a Pseudoalteromonas rubra strain, OCN096, isolated from Kaneohe Bay, Oahu, Hawaii.</title>
        <authorList>
            <person name="Beurmann S."/>
            <person name="Ushijima B."/>
            <person name="Belcaid M."/>
            <person name="Callahan S.M."/>
            <person name="Aeby G.S."/>
        </authorList>
    </citation>
    <scope>NUCLEOTIDE SEQUENCE [LARGE SCALE GENOMIC DNA]</scope>
    <source>
        <strain evidence="2">OCN096</strain>
    </source>
</reference>
<organism evidence="1 2">
    <name type="scientific">Pseudoalteromonas rubra</name>
    <dbReference type="NCBI Taxonomy" id="43658"/>
    <lineage>
        <taxon>Bacteria</taxon>
        <taxon>Pseudomonadati</taxon>
        <taxon>Pseudomonadota</taxon>
        <taxon>Gammaproteobacteria</taxon>
        <taxon>Alteromonadales</taxon>
        <taxon>Pseudoalteromonadaceae</taxon>
        <taxon>Pseudoalteromonas</taxon>
    </lineage>
</organism>
<accession>A0A0L0EQE6</accession>
<evidence type="ECO:0000313" key="1">
    <source>
        <dbReference type="EMBL" id="KNC66616.1"/>
    </source>
</evidence>
<dbReference type="InterPro" id="IPR027417">
    <property type="entry name" value="P-loop_NTPase"/>
</dbReference>
<dbReference type="PATRIC" id="fig|43658.6.peg.1710"/>